<evidence type="ECO:0000313" key="2">
    <source>
        <dbReference type="Proteomes" id="UP001140513"/>
    </source>
</evidence>
<dbReference type="GeneID" id="80914760"/>
<reference evidence="1" key="1">
    <citation type="submission" date="2022-10" db="EMBL/GenBank/DDBJ databases">
        <title>Tapping the CABI collections for fungal endophytes: first genome assemblies for Collariella, Neodidymelliopsis, Ascochyta clinopodiicola, Didymella pomorum, Didymosphaeria variabile, Neocosmospora piperis and Neocucurbitaria cava.</title>
        <authorList>
            <person name="Hill R."/>
        </authorList>
    </citation>
    <scope>NUCLEOTIDE SEQUENCE</scope>
    <source>
        <strain evidence="1">IMI 356815</strain>
    </source>
</reference>
<dbReference type="AlphaFoldDB" id="A0A9W8XD49"/>
<dbReference type="EMBL" id="JAPEUX010000008">
    <property type="protein sequence ID" value="KAJ4347290.1"/>
    <property type="molecule type" value="Genomic_DNA"/>
</dbReference>
<gene>
    <name evidence="1" type="ORF">N0V89_011230</name>
</gene>
<dbReference type="Proteomes" id="UP001140513">
    <property type="component" value="Unassembled WGS sequence"/>
</dbReference>
<dbReference type="PANTHER" id="PTHR42085">
    <property type="entry name" value="F-BOX DOMAIN-CONTAINING PROTEIN"/>
    <property type="match status" value="1"/>
</dbReference>
<dbReference type="PANTHER" id="PTHR42085:SF1">
    <property type="entry name" value="F-BOX DOMAIN-CONTAINING PROTEIN"/>
    <property type="match status" value="1"/>
</dbReference>
<keyword evidence="2" id="KW-1185">Reference proteome</keyword>
<protein>
    <submittedName>
        <fullName evidence="1">Uncharacterized protein</fullName>
    </submittedName>
</protein>
<dbReference type="RefSeq" id="XP_056067090.1">
    <property type="nucleotide sequence ID" value="XM_056219963.1"/>
</dbReference>
<name>A0A9W8XD49_9PLEO</name>
<sequence>MFDAPISIDAILYKFATRQITIVLKHDCVTYLDVEKESEVQDFLKHLDIIADPRGLASSYDTFSPPSLDVNRCSDSRYGEIMASLLLNLPGEIRNRVYTLVLEHDAAVTKIKHKKEFKRLTSYNTYDSWEDMYYGRWSRKKEEAGPPNSYAGLTRVCRQIREEYLPSSRAVWNVMYAGYDDLVDLPAILLNGHTHRNILTGLEIRVRTTDMAMNSHVDLLPILRASANPQTGFRCGVDKYEKLNEELYLGYLLLYRILEHKHKDWLAMLRESAFVDAILFNLTSRDIKIVLGHKGAAYIDGENASQVRNLLESMEVVKETRHSGTLVLRISGASVSVTQSPASEDV</sequence>
<comment type="caution">
    <text evidence="1">The sequence shown here is derived from an EMBL/GenBank/DDBJ whole genome shotgun (WGS) entry which is preliminary data.</text>
</comment>
<dbReference type="InterPro" id="IPR038883">
    <property type="entry name" value="AN11006-like"/>
</dbReference>
<evidence type="ECO:0000313" key="1">
    <source>
        <dbReference type="EMBL" id="KAJ4347290.1"/>
    </source>
</evidence>
<dbReference type="OrthoDB" id="3801343at2759"/>
<organism evidence="1 2">
    <name type="scientific">Didymosphaeria variabile</name>
    <dbReference type="NCBI Taxonomy" id="1932322"/>
    <lineage>
        <taxon>Eukaryota</taxon>
        <taxon>Fungi</taxon>
        <taxon>Dikarya</taxon>
        <taxon>Ascomycota</taxon>
        <taxon>Pezizomycotina</taxon>
        <taxon>Dothideomycetes</taxon>
        <taxon>Pleosporomycetidae</taxon>
        <taxon>Pleosporales</taxon>
        <taxon>Massarineae</taxon>
        <taxon>Didymosphaeriaceae</taxon>
        <taxon>Didymosphaeria</taxon>
    </lineage>
</organism>
<proteinExistence type="predicted"/>
<accession>A0A9W8XD49</accession>